<gene>
    <name evidence="2" type="ORF">CHC_T00005575001</name>
</gene>
<name>R7QHH8_CHOCR</name>
<accession>R7QHH8</accession>
<evidence type="ECO:0000313" key="3">
    <source>
        <dbReference type="Proteomes" id="UP000012073"/>
    </source>
</evidence>
<feature type="region of interest" description="Disordered" evidence="1">
    <location>
        <begin position="32"/>
        <end position="69"/>
    </location>
</feature>
<dbReference type="KEGG" id="ccp:CHC_T00005575001"/>
<dbReference type="Proteomes" id="UP000012073">
    <property type="component" value="Unassembled WGS sequence"/>
</dbReference>
<feature type="compositionally biased region" description="Basic residues" evidence="1">
    <location>
        <begin position="36"/>
        <end position="45"/>
    </location>
</feature>
<organism evidence="2 3">
    <name type="scientific">Chondrus crispus</name>
    <name type="common">Carrageen Irish moss</name>
    <name type="synonym">Polymorpha crispa</name>
    <dbReference type="NCBI Taxonomy" id="2769"/>
    <lineage>
        <taxon>Eukaryota</taxon>
        <taxon>Rhodophyta</taxon>
        <taxon>Florideophyceae</taxon>
        <taxon>Rhodymeniophycidae</taxon>
        <taxon>Gigartinales</taxon>
        <taxon>Gigartinaceae</taxon>
        <taxon>Chondrus</taxon>
    </lineage>
</organism>
<reference evidence="3" key="1">
    <citation type="journal article" date="2013" name="Proc. Natl. Acad. Sci. U.S.A.">
        <title>Genome structure and metabolic features in the red seaweed Chondrus crispus shed light on evolution of the Archaeplastida.</title>
        <authorList>
            <person name="Collen J."/>
            <person name="Porcel B."/>
            <person name="Carre W."/>
            <person name="Ball S.G."/>
            <person name="Chaparro C."/>
            <person name="Tonon T."/>
            <person name="Barbeyron T."/>
            <person name="Michel G."/>
            <person name="Noel B."/>
            <person name="Valentin K."/>
            <person name="Elias M."/>
            <person name="Artiguenave F."/>
            <person name="Arun A."/>
            <person name="Aury J.M."/>
            <person name="Barbosa-Neto J.F."/>
            <person name="Bothwell J.H."/>
            <person name="Bouget F.Y."/>
            <person name="Brillet L."/>
            <person name="Cabello-Hurtado F."/>
            <person name="Capella-Gutierrez S."/>
            <person name="Charrier B."/>
            <person name="Cladiere L."/>
            <person name="Cock J.M."/>
            <person name="Coelho S.M."/>
            <person name="Colleoni C."/>
            <person name="Czjzek M."/>
            <person name="Da Silva C."/>
            <person name="Delage L."/>
            <person name="Denoeud F."/>
            <person name="Deschamps P."/>
            <person name="Dittami S.M."/>
            <person name="Gabaldon T."/>
            <person name="Gachon C.M."/>
            <person name="Groisillier A."/>
            <person name="Herve C."/>
            <person name="Jabbari K."/>
            <person name="Katinka M."/>
            <person name="Kloareg B."/>
            <person name="Kowalczyk N."/>
            <person name="Labadie K."/>
            <person name="Leblanc C."/>
            <person name="Lopez P.J."/>
            <person name="McLachlan D.H."/>
            <person name="Meslet-Cladiere L."/>
            <person name="Moustafa A."/>
            <person name="Nehr Z."/>
            <person name="Nyvall Collen P."/>
            <person name="Panaud O."/>
            <person name="Partensky F."/>
            <person name="Poulain J."/>
            <person name="Rensing S.A."/>
            <person name="Rousvoal S."/>
            <person name="Samson G."/>
            <person name="Symeonidi A."/>
            <person name="Weissenbach J."/>
            <person name="Zambounis A."/>
            <person name="Wincker P."/>
            <person name="Boyen C."/>
        </authorList>
    </citation>
    <scope>NUCLEOTIDE SEQUENCE [LARGE SCALE GENOMIC DNA]</scope>
    <source>
        <strain evidence="3">cv. Stackhouse</strain>
    </source>
</reference>
<feature type="compositionally biased region" description="Polar residues" evidence="1">
    <location>
        <begin position="52"/>
        <end position="64"/>
    </location>
</feature>
<keyword evidence="3" id="KW-1185">Reference proteome</keyword>
<protein>
    <submittedName>
        <fullName evidence="2">Uncharacterized protein</fullName>
    </submittedName>
</protein>
<evidence type="ECO:0000256" key="1">
    <source>
        <dbReference type="SAM" id="MobiDB-lite"/>
    </source>
</evidence>
<sequence>MCSKCPFVSFLFTPLLYTSLYVPRKTVNARLVPRPNKPHSAHSLKRLREPQTSHQSRPPKTPCSSKRYPPVKYATFVQSLPSPPLPLRPPKRPFPAPPVPLSHPFAIHLHPHLINFRCYLINNFHPCAPHPNHLNQLVVQTSFCEPTLWWPRPLPHKPLAKPLHLSN</sequence>
<dbReference type="Gramene" id="CDF36921">
    <property type="protein sequence ID" value="CDF36921"/>
    <property type="gene ID" value="CHC_T00005575001"/>
</dbReference>
<dbReference type="RefSeq" id="XP_005716740.1">
    <property type="nucleotide sequence ID" value="XM_005716683.1"/>
</dbReference>
<dbReference type="EMBL" id="HG001807">
    <property type="protein sequence ID" value="CDF36921.1"/>
    <property type="molecule type" value="Genomic_DNA"/>
</dbReference>
<dbReference type="AlphaFoldDB" id="R7QHH8"/>
<proteinExistence type="predicted"/>
<dbReference type="GeneID" id="17324438"/>
<evidence type="ECO:0000313" key="2">
    <source>
        <dbReference type="EMBL" id="CDF36921.1"/>
    </source>
</evidence>